<dbReference type="SMART" id="SM00235">
    <property type="entry name" value="ZnMc"/>
    <property type="match status" value="1"/>
</dbReference>
<dbReference type="PROSITE" id="PS51864">
    <property type="entry name" value="ASTACIN"/>
    <property type="match status" value="1"/>
</dbReference>
<dbReference type="Gene3D" id="3.40.390.10">
    <property type="entry name" value="Collagenase (Catalytic Domain)"/>
    <property type="match status" value="1"/>
</dbReference>
<evidence type="ECO:0000313" key="4">
    <source>
        <dbReference type="Ensembl" id="ENSDCDP00010021751.1"/>
    </source>
</evidence>
<reference evidence="4 5" key="1">
    <citation type="submission" date="2020-06" db="EMBL/GenBank/DDBJ databases">
        <authorList>
            <consortium name="Wellcome Sanger Institute Data Sharing"/>
        </authorList>
    </citation>
    <scope>NUCLEOTIDE SEQUENCE [LARGE SCALE GENOMIC DNA]</scope>
</reference>
<comment type="caution">
    <text evidence="1">Lacks conserved residue(s) required for the propagation of feature annotation.</text>
</comment>
<keyword evidence="5" id="KW-1185">Reference proteome</keyword>
<dbReference type="PRINTS" id="PR00480">
    <property type="entry name" value="ASTACIN"/>
</dbReference>
<keyword evidence="1 2" id="KW-0378">Hydrolase</keyword>
<reference evidence="4" key="3">
    <citation type="submission" date="2025-09" db="UniProtKB">
        <authorList>
            <consortium name="Ensembl"/>
        </authorList>
    </citation>
    <scope>IDENTIFICATION</scope>
</reference>
<feature type="binding site" evidence="1">
    <location>
        <position position="179"/>
    </location>
    <ligand>
        <name>Zn(2+)</name>
        <dbReference type="ChEBI" id="CHEBI:29105"/>
        <note>catalytic</note>
    </ligand>
</feature>
<comment type="cofactor">
    <cofactor evidence="1 2">
        <name>Zn(2+)</name>
        <dbReference type="ChEBI" id="CHEBI:29105"/>
    </cofactor>
    <text evidence="1 2">Binds 1 zinc ion per subunit.</text>
</comment>
<protein>
    <recommendedName>
        <fullName evidence="2">Metalloendopeptidase</fullName>
        <ecNumber evidence="2">3.4.24.-</ecNumber>
    </recommendedName>
</protein>
<dbReference type="InterPro" id="IPR001506">
    <property type="entry name" value="Peptidase_M12A"/>
</dbReference>
<dbReference type="FunFam" id="3.40.390.10:FF:000038">
    <property type="entry name" value="Metalloendopeptidase"/>
    <property type="match status" value="1"/>
</dbReference>
<keyword evidence="1 2" id="KW-0862">Zinc</keyword>
<dbReference type="EC" id="3.4.24.-" evidence="2"/>
<accession>A0AAY4BNP7</accession>
<dbReference type="Ensembl" id="ENSDCDT00010023996.1">
    <property type="protein sequence ID" value="ENSDCDP00010021751.1"/>
    <property type="gene ID" value="ENSDCDG00010010777.1"/>
</dbReference>
<dbReference type="SUPFAM" id="SSF55486">
    <property type="entry name" value="Metalloproteases ('zincins'), catalytic domain"/>
    <property type="match status" value="1"/>
</dbReference>
<keyword evidence="1 2" id="KW-0482">Metalloprotease</keyword>
<feature type="binding site" evidence="1">
    <location>
        <position position="183"/>
    </location>
    <ligand>
        <name>Zn(2+)</name>
        <dbReference type="ChEBI" id="CHEBI:29105"/>
        <note>catalytic</note>
    </ligand>
</feature>
<evidence type="ECO:0000256" key="2">
    <source>
        <dbReference type="RuleBase" id="RU361183"/>
    </source>
</evidence>
<dbReference type="GeneTree" id="ENSGT00940000154856"/>
<dbReference type="AlphaFoldDB" id="A0AAY4BNP7"/>
<evidence type="ECO:0000313" key="5">
    <source>
        <dbReference type="Proteomes" id="UP000694580"/>
    </source>
</evidence>
<dbReference type="PANTHER" id="PTHR10127:SF791">
    <property type="entry name" value="METALLOENDOPEPTIDASE"/>
    <property type="match status" value="1"/>
</dbReference>
<dbReference type="PANTHER" id="PTHR10127">
    <property type="entry name" value="DISCOIDIN, CUB, EGF, LAMININ , AND ZINC METALLOPROTEASE DOMAIN CONTAINING"/>
    <property type="match status" value="1"/>
</dbReference>
<feature type="binding site" evidence="1">
    <location>
        <position position="189"/>
    </location>
    <ligand>
        <name>Zn(2+)</name>
        <dbReference type="ChEBI" id="CHEBI:29105"/>
        <note>catalytic</note>
    </ligand>
</feature>
<sequence>MPLSRLTYNQLLQGESPLEQFRVKCLAQGHHGSKWVFFLILLGDHIVSEMTAMDQIIEANEYQVDVTSFREGDIAVSNMVGSKSCFARSCLWSKSVDGHVYIAYTLSHEYNNVDRRTIKKGMQLIENDTCVRFVPRTHQRDYLDLQPKSGCWSYLGVRGGRQTISLQTPDCMWFSVVSHELMHALGFLHEQSRADRDKYVTVMWSNIWRDRMRYFEKFKTNNMDTPYDYSSVMHFGKYAYSKDGQPTIVPKRSWNIEMGQRSGPSSLDIFKINKIYNCS</sequence>
<keyword evidence="1 2" id="KW-0645">Protease</keyword>
<evidence type="ECO:0000256" key="1">
    <source>
        <dbReference type="PROSITE-ProRule" id="PRU01211"/>
    </source>
</evidence>
<dbReference type="Pfam" id="PF01400">
    <property type="entry name" value="Astacin"/>
    <property type="match status" value="1"/>
</dbReference>
<dbReference type="InterPro" id="IPR024079">
    <property type="entry name" value="MetalloPept_cat_dom_sf"/>
</dbReference>
<organism evidence="4 5">
    <name type="scientific">Denticeps clupeoides</name>
    <name type="common">denticle herring</name>
    <dbReference type="NCBI Taxonomy" id="299321"/>
    <lineage>
        <taxon>Eukaryota</taxon>
        <taxon>Metazoa</taxon>
        <taxon>Chordata</taxon>
        <taxon>Craniata</taxon>
        <taxon>Vertebrata</taxon>
        <taxon>Euteleostomi</taxon>
        <taxon>Actinopterygii</taxon>
        <taxon>Neopterygii</taxon>
        <taxon>Teleostei</taxon>
        <taxon>Clupei</taxon>
        <taxon>Clupeiformes</taxon>
        <taxon>Denticipitoidei</taxon>
        <taxon>Denticipitidae</taxon>
        <taxon>Denticeps</taxon>
    </lineage>
</organism>
<keyword evidence="1 2" id="KW-0479">Metal-binding</keyword>
<evidence type="ECO:0000259" key="3">
    <source>
        <dbReference type="PROSITE" id="PS51864"/>
    </source>
</evidence>
<reference evidence="4" key="2">
    <citation type="submission" date="2025-08" db="UniProtKB">
        <authorList>
            <consortium name="Ensembl"/>
        </authorList>
    </citation>
    <scope>IDENTIFICATION</scope>
</reference>
<dbReference type="GO" id="GO:0008270">
    <property type="term" value="F:zinc ion binding"/>
    <property type="evidence" value="ECO:0007669"/>
    <property type="project" value="UniProtKB-UniRule"/>
</dbReference>
<feature type="active site" evidence="1">
    <location>
        <position position="180"/>
    </location>
</feature>
<proteinExistence type="predicted"/>
<name>A0AAY4BNP7_9TELE</name>
<dbReference type="Proteomes" id="UP000694580">
    <property type="component" value="Chromosome 9"/>
</dbReference>
<dbReference type="InterPro" id="IPR006026">
    <property type="entry name" value="Peptidase_Metallo"/>
</dbReference>
<dbReference type="GO" id="GO:0006508">
    <property type="term" value="P:proteolysis"/>
    <property type="evidence" value="ECO:0007669"/>
    <property type="project" value="UniProtKB-KW"/>
</dbReference>
<gene>
    <name evidence="4" type="primary">hce2l2</name>
</gene>
<feature type="domain" description="Peptidase M12A" evidence="3">
    <location>
        <begin position="78"/>
        <end position="279"/>
    </location>
</feature>
<dbReference type="GO" id="GO:0004222">
    <property type="term" value="F:metalloendopeptidase activity"/>
    <property type="evidence" value="ECO:0007669"/>
    <property type="project" value="UniProtKB-UniRule"/>
</dbReference>